<protein>
    <submittedName>
        <fullName evidence="5">Diguanylate cyclase</fullName>
    </submittedName>
</protein>
<dbReference type="SUPFAM" id="SSF141868">
    <property type="entry name" value="EAL domain-like"/>
    <property type="match status" value="1"/>
</dbReference>
<dbReference type="CDD" id="cd01948">
    <property type="entry name" value="EAL"/>
    <property type="match status" value="1"/>
</dbReference>
<dbReference type="InterPro" id="IPR029787">
    <property type="entry name" value="Nucleotide_cyclase"/>
</dbReference>
<dbReference type="Gene3D" id="3.20.20.450">
    <property type="entry name" value="EAL domain"/>
    <property type="match status" value="1"/>
</dbReference>
<evidence type="ECO:0000259" key="2">
    <source>
        <dbReference type="PROSITE" id="PS50883"/>
    </source>
</evidence>
<dbReference type="Pfam" id="PF00990">
    <property type="entry name" value="GGDEF"/>
    <property type="match status" value="1"/>
</dbReference>
<dbReference type="PANTHER" id="PTHR44757:SF2">
    <property type="entry name" value="BIOFILM ARCHITECTURE MAINTENANCE PROTEIN MBAA"/>
    <property type="match status" value="1"/>
</dbReference>
<dbReference type="SUPFAM" id="SSF55073">
    <property type="entry name" value="Nucleotide cyclase"/>
    <property type="match status" value="1"/>
</dbReference>
<feature type="transmembrane region" description="Helical" evidence="1">
    <location>
        <begin position="115"/>
        <end position="134"/>
    </location>
</feature>
<keyword evidence="1" id="KW-0472">Membrane</keyword>
<evidence type="ECO:0000313" key="6">
    <source>
        <dbReference type="Proteomes" id="UP000070498"/>
    </source>
</evidence>
<feature type="transmembrane region" description="Helical" evidence="1">
    <location>
        <begin position="178"/>
        <end position="198"/>
    </location>
</feature>
<evidence type="ECO:0000259" key="4">
    <source>
        <dbReference type="PROSITE" id="PS50924"/>
    </source>
</evidence>
<comment type="caution">
    <text evidence="5">The sequence shown here is derived from an EMBL/GenBank/DDBJ whole genome shotgun (WGS) entry which is preliminary data.</text>
</comment>
<dbReference type="RefSeq" id="WP_067645008.1">
    <property type="nucleotide sequence ID" value="NZ_KQ961024.1"/>
</dbReference>
<reference evidence="5 6" key="1">
    <citation type="submission" date="2015-11" db="EMBL/GenBank/DDBJ databases">
        <title>Draft genome sequence of Agrobacterium sp. R89-1.</title>
        <authorList>
            <person name="Zahradnik J."/>
            <person name="Kyslikova E."/>
            <person name="Palyzova A."/>
            <person name="Kyslik P."/>
        </authorList>
    </citation>
    <scope>NUCLEOTIDE SEQUENCE [LARGE SCALE GENOMIC DNA]</scope>
    <source>
        <strain evidence="5 6">R89-1</strain>
    </source>
</reference>
<dbReference type="NCBIfam" id="TIGR00254">
    <property type="entry name" value="GGDEF"/>
    <property type="match status" value="1"/>
</dbReference>
<dbReference type="InterPro" id="IPR043128">
    <property type="entry name" value="Rev_trsase/Diguanyl_cyclase"/>
</dbReference>
<dbReference type="InterPro" id="IPR001633">
    <property type="entry name" value="EAL_dom"/>
</dbReference>
<dbReference type="InterPro" id="IPR035919">
    <property type="entry name" value="EAL_sf"/>
</dbReference>
<feature type="domain" description="MHYT" evidence="4">
    <location>
        <begin position="12"/>
        <end position="199"/>
    </location>
</feature>
<feature type="domain" description="EAL" evidence="2">
    <location>
        <begin position="425"/>
        <end position="675"/>
    </location>
</feature>
<evidence type="ECO:0000259" key="3">
    <source>
        <dbReference type="PROSITE" id="PS50887"/>
    </source>
</evidence>
<keyword evidence="1" id="KW-0812">Transmembrane</keyword>
<keyword evidence="1" id="KW-1133">Transmembrane helix</keyword>
<gene>
    <name evidence="5" type="ORF">ATO67_04580</name>
</gene>
<dbReference type="SMART" id="SM00052">
    <property type="entry name" value="EAL"/>
    <property type="match status" value="1"/>
</dbReference>
<feature type="transmembrane region" description="Helical" evidence="1">
    <location>
        <begin position="218"/>
        <end position="237"/>
    </location>
</feature>
<dbReference type="InterPro" id="IPR005330">
    <property type="entry name" value="MHYT_dom"/>
</dbReference>
<feature type="transmembrane region" description="Helical" evidence="1">
    <location>
        <begin position="48"/>
        <end position="68"/>
    </location>
</feature>
<dbReference type="SMART" id="SM00267">
    <property type="entry name" value="GGDEF"/>
    <property type="match status" value="1"/>
</dbReference>
<dbReference type="PROSITE" id="PS50887">
    <property type="entry name" value="GGDEF"/>
    <property type="match status" value="1"/>
</dbReference>
<dbReference type="PANTHER" id="PTHR44757">
    <property type="entry name" value="DIGUANYLATE CYCLASE DGCP"/>
    <property type="match status" value="1"/>
</dbReference>
<name>A0A135P396_9HYPH</name>
<dbReference type="Pfam" id="PF03707">
    <property type="entry name" value="MHYT"/>
    <property type="match status" value="2"/>
</dbReference>
<dbReference type="GO" id="GO:0016020">
    <property type="term" value="C:membrane"/>
    <property type="evidence" value="ECO:0007669"/>
    <property type="project" value="UniProtKB-UniRule"/>
</dbReference>
<sequence>MYQILSCLAIDHDIRYTIAAVTICVMGCFLTMRLFARSRQSAAIQRANWLFLAGMIGGTTIWTTHFVAMLGYQAPGNVGFLPGFTGLSFIISVAATTAGFAIATYGGNTLLAEGGGLVVGLGIACMHYTGMAAYTVQGSLVWEPVYVVASMVFGGVFGMLATNRVVRPVNWFCKYSGMTFLVLGIALTHFTAMAAFSVSFNPAMTIAPSLVSPSLMGGSAIIITFVLLAFGFSTYVIDSQASLQAVERYRHLSLHDALTGIPNRAAFHEHLQALLKRSNDPTTRIALLSFDLNRFKEINDVHGHGAGDAVLRSLADRMSSILRPGEFVARVGGDEFVAVLHRYYGRNDGIEFAHRLLGEVVKPIEWHETSLSVGASVGIAIGNFSTKTADTLISQADVAMYRAKSDVTGTICFYDKSMDEASRARSALAVSMRSGLSKGAFELYFQQQNDTTTGAIVGFEVLLRWNHPERGMISPAEFIPIAEQTGFIIEMGEWVLREACLHAVRWRNPLSIAVNVAPLQLSDSDFVKKVQRILEETGLEPKRLELEITESGIIADHRHALLTIRRLKSLGVRIAMDDYGTGYSSLSTLQSFPFDKIKIDRGFVEGLGTNVQSQAIVRSTLILANSLNIPVLAEGVETQVHLEFLRREGCQHVQGFYYGRPGPAITIDAIVNWVSPGDELPQNDVLPLAS</sequence>
<dbReference type="PROSITE" id="PS50883">
    <property type="entry name" value="EAL"/>
    <property type="match status" value="1"/>
</dbReference>
<dbReference type="PROSITE" id="PS50924">
    <property type="entry name" value="MHYT"/>
    <property type="match status" value="1"/>
</dbReference>
<feature type="domain" description="GGDEF" evidence="3">
    <location>
        <begin position="283"/>
        <end position="416"/>
    </location>
</feature>
<feature type="transmembrane region" description="Helical" evidence="1">
    <location>
        <begin position="146"/>
        <end position="166"/>
    </location>
</feature>
<dbReference type="InterPro" id="IPR000160">
    <property type="entry name" value="GGDEF_dom"/>
</dbReference>
<evidence type="ECO:0000313" key="5">
    <source>
        <dbReference type="EMBL" id="KXG85905.1"/>
    </source>
</evidence>
<evidence type="ECO:0000256" key="1">
    <source>
        <dbReference type="PROSITE-ProRule" id="PRU00244"/>
    </source>
</evidence>
<dbReference type="Proteomes" id="UP000070498">
    <property type="component" value="Unassembled WGS sequence"/>
</dbReference>
<dbReference type="EMBL" id="LNUW01000028">
    <property type="protein sequence ID" value="KXG85905.1"/>
    <property type="molecule type" value="Genomic_DNA"/>
</dbReference>
<feature type="transmembrane region" description="Helical" evidence="1">
    <location>
        <begin position="16"/>
        <end position="36"/>
    </location>
</feature>
<dbReference type="InterPro" id="IPR052155">
    <property type="entry name" value="Biofilm_reg_signaling"/>
</dbReference>
<organism evidence="5 6">
    <name type="scientific">Agrobacterium bohemicum</name>
    <dbReference type="NCBI Taxonomy" id="2052828"/>
    <lineage>
        <taxon>Bacteria</taxon>
        <taxon>Pseudomonadati</taxon>
        <taxon>Pseudomonadota</taxon>
        <taxon>Alphaproteobacteria</taxon>
        <taxon>Hyphomicrobiales</taxon>
        <taxon>Rhizobiaceae</taxon>
        <taxon>Rhizobium/Agrobacterium group</taxon>
        <taxon>Agrobacterium</taxon>
    </lineage>
</organism>
<accession>A0A135P396</accession>
<dbReference type="CDD" id="cd01949">
    <property type="entry name" value="GGDEF"/>
    <property type="match status" value="1"/>
</dbReference>
<feature type="transmembrane region" description="Helical" evidence="1">
    <location>
        <begin position="80"/>
        <end position="103"/>
    </location>
</feature>
<keyword evidence="6" id="KW-1185">Reference proteome</keyword>
<dbReference type="STRING" id="2052828.ATO67_04580"/>
<dbReference type="Gene3D" id="3.30.70.270">
    <property type="match status" value="1"/>
</dbReference>
<dbReference type="Pfam" id="PF00563">
    <property type="entry name" value="EAL"/>
    <property type="match status" value="1"/>
</dbReference>
<dbReference type="AlphaFoldDB" id="A0A135P396"/>
<proteinExistence type="predicted"/>